<name>A0ABM9ACC1_9GAMM</name>
<protein>
    <recommendedName>
        <fullName evidence="3">Transglycosylase SLT domain-containing protein</fullName>
    </recommendedName>
</protein>
<proteinExistence type="predicted"/>
<reference evidence="1" key="1">
    <citation type="submission" date="2021-12" db="EMBL/GenBank/DDBJ databases">
        <authorList>
            <person name="Rodrigo-Torres L."/>
            <person name="Arahal R. D."/>
            <person name="Lucena T."/>
        </authorList>
    </citation>
    <scope>NUCLEOTIDE SEQUENCE</scope>
    <source>
        <strain evidence="1">CECT 8267</strain>
    </source>
</reference>
<comment type="caution">
    <text evidence="1">The sequence shown here is derived from an EMBL/GenBank/DDBJ whole genome shotgun (WGS) entry which is preliminary data.</text>
</comment>
<keyword evidence="2" id="KW-1185">Reference proteome</keyword>
<organism evidence="1 2">
    <name type="scientific">Sinobacterium norvegicum</name>
    <dbReference type="NCBI Taxonomy" id="1641715"/>
    <lineage>
        <taxon>Bacteria</taxon>
        <taxon>Pseudomonadati</taxon>
        <taxon>Pseudomonadota</taxon>
        <taxon>Gammaproteobacteria</taxon>
        <taxon>Cellvibrionales</taxon>
        <taxon>Spongiibacteraceae</taxon>
        <taxon>Sinobacterium</taxon>
    </lineage>
</organism>
<sequence length="121" mass="13398">MSLSAKELEQHVIRPTLEYLGVSSQSAIDQLLSSAQSESNCSLSHGANSSPDGVGLFQITPTSHREVWDKYLAFRPDLASKVRGLASQRLFLLKPDLELGSNLSYSTAIAWVITQYHRELH</sequence>
<accession>A0ABM9ACC1</accession>
<evidence type="ECO:0000313" key="2">
    <source>
        <dbReference type="Proteomes" id="UP000838100"/>
    </source>
</evidence>
<dbReference type="Proteomes" id="UP000838100">
    <property type="component" value="Unassembled WGS sequence"/>
</dbReference>
<evidence type="ECO:0000313" key="1">
    <source>
        <dbReference type="EMBL" id="CAH0990848.1"/>
    </source>
</evidence>
<gene>
    <name evidence="1" type="ORF">SIN8267_00948</name>
</gene>
<dbReference type="RefSeq" id="WP_237443516.1">
    <property type="nucleotide sequence ID" value="NZ_CAKLPX010000001.1"/>
</dbReference>
<dbReference type="EMBL" id="CAKLPX010000001">
    <property type="protein sequence ID" value="CAH0990848.1"/>
    <property type="molecule type" value="Genomic_DNA"/>
</dbReference>
<evidence type="ECO:0008006" key="3">
    <source>
        <dbReference type="Google" id="ProtNLM"/>
    </source>
</evidence>